<protein>
    <submittedName>
        <fullName evidence="1">Uncharacterized protein</fullName>
    </submittedName>
</protein>
<dbReference type="EMBL" id="JACXVP010000001">
    <property type="protein sequence ID" value="KAG5629684.1"/>
    <property type="molecule type" value="Genomic_DNA"/>
</dbReference>
<evidence type="ECO:0000313" key="2">
    <source>
        <dbReference type="Proteomes" id="UP000824120"/>
    </source>
</evidence>
<dbReference type="AlphaFoldDB" id="A0A9J6AZ19"/>
<proteinExistence type="predicted"/>
<gene>
    <name evidence="1" type="ORF">H5410_001401</name>
</gene>
<keyword evidence="2" id="KW-1185">Reference proteome</keyword>
<accession>A0A9J6AZ19</accession>
<organism evidence="1 2">
    <name type="scientific">Solanum commersonii</name>
    <name type="common">Commerson's wild potato</name>
    <name type="synonym">Commerson's nightshade</name>
    <dbReference type="NCBI Taxonomy" id="4109"/>
    <lineage>
        <taxon>Eukaryota</taxon>
        <taxon>Viridiplantae</taxon>
        <taxon>Streptophyta</taxon>
        <taxon>Embryophyta</taxon>
        <taxon>Tracheophyta</taxon>
        <taxon>Spermatophyta</taxon>
        <taxon>Magnoliopsida</taxon>
        <taxon>eudicotyledons</taxon>
        <taxon>Gunneridae</taxon>
        <taxon>Pentapetalae</taxon>
        <taxon>asterids</taxon>
        <taxon>lamiids</taxon>
        <taxon>Solanales</taxon>
        <taxon>Solanaceae</taxon>
        <taxon>Solanoideae</taxon>
        <taxon>Solaneae</taxon>
        <taxon>Solanum</taxon>
    </lineage>
</organism>
<dbReference type="Proteomes" id="UP000824120">
    <property type="component" value="Chromosome 1"/>
</dbReference>
<sequence>MSSSLIFLFFDNCKCQDASENTYQEISLRTFKRKKSQRNMQVSHCFREGKGVADSLAKFVTAIQDAINL</sequence>
<evidence type="ECO:0000313" key="1">
    <source>
        <dbReference type="EMBL" id="KAG5629684.1"/>
    </source>
</evidence>
<comment type="caution">
    <text evidence="1">The sequence shown here is derived from an EMBL/GenBank/DDBJ whole genome shotgun (WGS) entry which is preliminary data.</text>
</comment>
<reference evidence="1 2" key="1">
    <citation type="submission" date="2020-09" db="EMBL/GenBank/DDBJ databases">
        <title>De no assembly of potato wild relative species, Solanum commersonii.</title>
        <authorList>
            <person name="Cho K."/>
        </authorList>
    </citation>
    <scope>NUCLEOTIDE SEQUENCE [LARGE SCALE GENOMIC DNA]</scope>
    <source>
        <strain evidence="1">LZ3.2</strain>
        <tissue evidence="1">Leaf</tissue>
    </source>
</reference>
<name>A0A9J6AZ19_SOLCO</name>